<dbReference type="InterPro" id="IPR013320">
    <property type="entry name" value="ConA-like_dom_sf"/>
</dbReference>
<organism evidence="1 2">
    <name type="scientific">Candidatus Vogelbacteria bacterium CG10_big_fil_rev_8_21_14_0_10_51_16</name>
    <dbReference type="NCBI Taxonomy" id="1975045"/>
    <lineage>
        <taxon>Bacteria</taxon>
        <taxon>Candidatus Vogeliibacteriota</taxon>
    </lineage>
</organism>
<dbReference type="PANTHER" id="PTHR42535:SF2">
    <property type="entry name" value="CHROMOSOME UNDETERMINED SCAFFOLD_146, WHOLE GENOME SHOTGUN SEQUENCE"/>
    <property type="match status" value="1"/>
</dbReference>
<dbReference type="EMBL" id="PCYI01000010">
    <property type="protein sequence ID" value="PIR45020.1"/>
    <property type="molecule type" value="Genomic_DNA"/>
</dbReference>
<dbReference type="Pfam" id="PF13385">
    <property type="entry name" value="Laminin_G_3"/>
    <property type="match status" value="3"/>
</dbReference>
<proteinExistence type="predicted"/>
<gene>
    <name evidence="1" type="ORF">COV10_01710</name>
</gene>
<reference evidence="1 2" key="1">
    <citation type="submission" date="2017-09" db="EMBL/GenBank/DDBJ databases">
        <title>Depth-based differentiation of microbial function through sediment-hosted aquifers and enrichment of novel symbionts in the deep terrestrial subsurface.</title>
        <authorList>
            <person name="Probst A.J."/>
            <person name="Ladd B."/>
            <person name="Jarett J.K."/>
            <person name="Geller-Mcgrath D.E."/>
            <person name="Sieber C.M."/>
            <person name="Emerson J.B."/>
            <person name="Anantharaman K."/>
            <person name="Thomas B.C."/>
            <person name="Malmstrom R."/>
            <person name="Stieglmeier M."/>
            <person name="Klingl A."/>
            <person name="Woyke T."/>
            <person name="Ryan C.M."/>
            <person name="Banfield J.F."/>
        </authorList>
    </citation>
    <scope>NUCLEOTIDE SEQUENCE [LARGE SCALE GENOMIC DNA]</scope>
    <source>
        <strain evidence="1">CG10_big_fil_rev_8_21_14_0_10_51_16</strain>
    </source>
</reference>
<protein>
    <recommendedName>
        <fullName evidence="3">LamG-like jellyroll fold domain-containing protein</fullName>
    </recommendedName>
</protein>
<comment type="caution">
    <text evidence="1">The sequence shown here is derived from an EMBL/GenBank/DDBJ whole genome shotgun (WGS) entry which is preliminary data.</text>
</comment>
<sequence>MKIEDFKLKAVLYLLPILVVALFFPKTSSAAIVITTSSVRDGISSGLVGHWTFDGRDCGATYCIDKSGSGNTGTLTNDPTNAVGKIGQGLKMLNTSYVAVGTAVSNDTSGTITAWILPTSFSTQKAIYVAENASFHFFGLSLLTDGKLRPQCNNCTGGTNHTDSVGALTLNQWNHVAVTSSGTQWTTYINGVATGDTVTLGNNVGDWFGDVSSTKNHRIGYLAGAGNYINDATVDDVRVYDRALSATEIASLYKYGGTPNATVNSTTRPDPISTTGLVGHWTFDGKDCGATYCVDKSGNDNIATKGLGNIGRPGKIGQGADIASTTGNVFDFGEPAELVTNLEEMTVSLWVKMDETESQNIFLSWSRGNAFGSGQQEIYLDVDTRTGQHLVRYSGSVDGTGCTGATAANTFPTDQRWHHVVIVKSATATEPGGYPVFYIDNKNYAITESCTNSKWYAPGNVALSSLDENKIGALTRSAGNIGIMNGSIDDLRIYNRQLSVAEIAQLYNHGTERLQINSTDHINKTLTSGLVGHWTFDGKDCGATYCIDKSGSGNTGTLVGGVSKVVGRVGQGLSFDGADDKVAATVSGTQAVTYWYKLTNGSWTFNASSTNTTYVNGQADTLSEDTVLIEGTTVEIGNTGSVASPTYFSGLVDDVRIYNRVLSATEITELYNLTK</sequence>
<dbReference type="Gene3D" id="2.60.120.200">
    <property type="match status" value="4"/>
</dbReference>
<evidence type="ECO:0008006" key="3">
    <source>
        <dbReference type="Google" id="ProtNLM"/>
    </source>
</evidence>
<evidence type="ECO:0000313" key="1">
    <source>
        <dbReference type="EMBL" id="PIR45020.1"/>
    </source>
</evidence>
<evidence type="ECO:0000313" key="2">
    <source>
        <dbReference type="Proteomes" id="UP000228767"/>
    </source>
</evidence>
<dbReference type="PANTHER" id="PTHR42535">
    <property type="entry name" value="OOKINETE PROTEIN, PUTATIVE-RELATED"/>
    <property type="match status" value="1"/>
</dbReference>
<accession>A0A2H0RF03</accession>
<dbReference type="Proteomes" id="UP000228767">
    <property type="component" value="Unassembled WGS sequence"/>
</dbReference>
<dbReference type="AlphaFoldDB" id="A0A2H0RF03"/>
<name>A0A2H0RF03_9BACT</name>
<dbReference type="SUPFAM" id="SSF49899">
    <property type="entry name" value="Concanavalin A-like lectins/glucanases"/>
    <property type="match status" value="3"/>
</dbReference>